<keyword evidence="1" id="KW-0472">Membrane</keyword>
<sequence length="93" mass="10053">MPNRTDPPGRKALFVLLVLLSPLAVFLCGFCCCLGVMQFEGAAMYGLPKSGAMLAFYVGVGAGLILTVYLLIRLRKKLFANQPMPQEDEANDG</sequence>
<reference evidence="2 3" key="1">
    <citation type="submission" date="2019-02" db="EMBL/GenBank/DDBJ databases">
        <title>Deep-cultivation of Planctomycetes and their phenomic and genomic characterization uncovers novel biology.</title>
        <authorList>
            <person name="Wiegand S."/>
            <person name="Jogler M."/>
            <person name="Boedeker C."/>
            <person name="Pinto D."/>
            <person name="Vollmers J."/>
            <person name="Rivas-Marin E."/>
            <person name="Kohn T."/>
            <person name="Peeters S.H."/>
            <person name="Heuer A."/>
            <person name="Rast P."/>
            <person name="Oberbeckmann S."/>
            <person name="Bunk B."/>
            <person name="Jeske O."/>
            <person name="Meyerdierks A."/>
            <person name="Storesund J.E."/>
            <person name="Kallscheuer N."/>
            <person name="Luecker S."/>
            <person name="Lage O.M."/>
            <person name="Pohl T."/>
            <person name="Merkel B.J."/>
            <person name="Hornburger P."/>
            <person name="Mueller R.-W."/>
            <person name="Bruemmer F."/>
            <person name="Labrenz M."/>
            <person name="Spormann A.M."/>
            <person name="Op den Camp H."/>
            <person name="Overmann J."/>
            <person name="Amann R."/>
            <person name="Jetten M.S.M."/>
            <person name="Mascher T."/>
            <person name="Medema M.H."/>
            <person name="Devos D.P."/>
            <person name="Kaster A.-K."/>
            <person name="Ovreas L."/>
            <person name="Rohde M."/>
            <person name="Galperin M.Y."/>
            <person name="Jogler C."/>
        </authorList>
    </citation>
    <scope>NUCLEOTIDE SEQUENCE [LARGE SCALE GENOMIC DNA]</scope>
    <source>
        <strain evidence="2 3">Spa11</strain>
    </source>
</reference>
<evidence type="ECO:0000313" key="2">
    <source>
        <dbReference type="EMBL" id="QDV75093.1"/>
    </source>
</evidence>
<accession>A0A518KBD5</accession>
<evidence type="ECO:0000313" key="3">
    <source>
        <dbReference type="Proteomes" id="UP000316426"/>
    </source>
</evidence>
<dbReference type="Proteomes" id="UP000316426">
    <property type="component" value="Chromosome"/>
</dbReference>
<dbReference type="EMBL" id="CP036349">
    <property type="protein sequence ID" value="QDV75093.1"/>
    <property type="molecule type" value="Genomic_DNA"/>
</dbReference>
<keyword evidence="1" id="KW-1133">Transmembrane helix</keyword>
<gene>
    <name evidence="2" type="ORF">Spa11_33030</name>
</gene>
<protein>
    <submittedName>
        <fullName evidence="2">Uncharacterized protein</fullName>
    </submittedName>
</protein>
<dbReference type="AlphaFoldDB" id="A0A518KBD5"/>
<organism evidence="2 3">
    <name type="scientific">Botrimarina mediterranea</name>
    <dbReference type="NCBI Taxonomy" id="2528022"/>
    <lineage>
        <taxon>Bacteria</taxon>
        <taxon>Pseudomonadati</taxon>
        <taxon>Planctomycetota</taxon>
        <taxon>Planctomycetia</taxon>
        <taxon>Pirellulales</taxon>
        <taxon>Lacipirellulaceae</taxon>
        <taxon>Botrimarina</taxon>
    </lineage>
</organism>
<dbReference type="KEGG" id="bmei:Spa11_33030"/>
<dbReference type="RefSeq" id="WP_145114084.1">
    <property type="nucleotide sequence ID" value="NZ_CP036349.1"/>
</dbReference>
<keyword evidence="1" id="KW-0812">Transmembrane</keyword>
<keyword evidence="3" id="KW-1185">Reference proteome</keyword>
<name>A0A518KBD5_9BACT</name>
<evidence type="ECO:0000256" key="1">
    <source>
        <dbReference type="SAM" id="Phobius"/>
    </source>
</evidence>
<feature type="transmembrane region" description="Helical" evidence="1">
    <location>
        <begin position="12"/>
        <end position="39"/>
    </location>
</feature>
<feature type="transmembrane region" description="Helical" evidence="1">
    <location>
        <begin position="51"/>
        <end position="72"/>
    </location>
</feature>
<proteinExistence type="predicted"/>